<dbReference type="PANTHER" id="PTHR42830:SF2">
    <property type="entry name" value="OSMC_OHR FAMILY PROTEIN"/>
    <property type="match status" value="1"/>
</dbReference>
<dbReference type="InterPro" id="IPR036102">
    <property type="entry name" value="OsmC/Ohrsf"/>
</dbReference>
<dbReference type="InterPro" id="IPR052707">
    <property type="entry name" value="OsmC_Ohr_Peroxiredoxin"/>
</dbReference>
<dbReference type="PANTHER" id="PTHR42830">
    <property type="entry name" value="OSMOTICALLY INDUCIBLE FAMILY PROTEIN"/>
    <property type="match status" value="1"/>
</dbReference>
<reference evidence="1 2" key="1">
    <citation type="submission" date="2019-10" db="EMBL/GenBank/DDBJ databases">
        <title>Gracilibacillus sp. nov. isolated from rice seeds.</title>
        <authorList>
            <person name="He S."/>
        </authorList>
    </citation>
    <scope>NUCLEOTIDE SEQUENCE [LARGE SCALE GENOMIC DNA]</scope>
    <source>
        <strain evidence="1 2">TD8</strain>
    </source>
</reference>
<proteinExistence type="predicted"/>
<protein>
    <submittedName>
        <fullName evidence="1">Osmotically inducible protein OsmC</fullName>
    </submittedName>
</protein>
<keyword evidence="2" id="KW-1185">Reference proteome</keyword>
<dbReference type="AlphaFoldDB" id="A0A7C8KNT4"/>
<evidence type="ECO:0000313" key="2">
    <source>
        <dbReference type="Proteomes" id="UP000480246"/>
    </source>
</evidence>
<dbReference type="Pfam" id="PF02566">
    <property type="entry name" value="OsmC"/>
    <property type="match status" value="1"/>
</dbReference>
<comment type="caution">
    <text evidence="1">The sequence shown here is derived from an EMBL/GenBank/DDBJ whole genome shotgun (WGS) entry which is preliminary data.</text>
</comment>
<dbReference type="EMBL" id="WEID01000078">
    <property type="protein sequence ID" value="KAB8128994.1"/>
    <property type="molecule type" value="Genomic_DNA"/>
</dbReference>
<dbReference type="RefSeq" id="WP_153405645.1">
    <property type="nucleotide sequence ID" value="NZ_ML762437.1"/>
</dbReference>
<sequence>MAEIKMVWNGNTKGNGKIQGENLTTDIAIPQSLGGSGEGADPKELLIASAATCYATTLVYMLETKELPVTDFTMDSEVNVSKEDGIKIIHQPHIVLSSEATEKQREAVDRAFMSADKSCAVGNMLKKADAQITIEGKVTVK</sequence>
<gene>
    <name evidence="1" type="ORF">F9U64_15640</name>
</gene>
<dbReference type="OrthoDB" id="2242871at2"/>
<organism evidence="1 2">
    <name type="scientific">Gracilibacillus oryzae</name>
    <dbReference type="NCBI Taxonomy" id="1672701"/>
    <lineage>
        <taxon>Bacteria</taxon>
        <taxon>Bacillati</taxon>
        <taxon>Bacillota</taxon>
        <taxon>Bacilli</taxon>
        <taxon>Bacillales</taxon>
        <taxon>Bacillaceae</taxon>
        <taxon>Gracilibacillus</taxon>
    </lineage>
</organism>
<dbReference type="Gene3D" id="3.30.300.20">
    <property type="match status" value="1"/>
</dbReference>
<evidence type="ECO:0000313" key="1">
    <source>
        <dbReference type="EMBL" id="KAB8128994.1"/>
    </source>
</evidence>
<accession>A0A7C8KNT4</accession>
<dbReference type="SUPFAM" id="SSF82784">
    <property type="entry name" value="OsmC-like"/>
    <property type="match status" value="1"/>
</dbReference>
<dbReference type="InterPro" id="IPR015946">
    <property type="entry name" value="KH_dom-like_a/b"/>
</dbReference>
<dbReference type="Proteomes" id="UP000480246">
    <property type="component" value="Unassembled WGS sequence"/>
</dbReference>
<name>A0A7C8KNT4_9BACI</name>
<dbReference type="InterPro" id="IPR003718">
    <property type="entry name" value="OsmC/Ohr_fam"/>
</dbReference>